<dbReference type="InParanoid" id="A0A067RVL7"/>
<keyword evidence="1" id="KW-1133">Transmembrane helix</keyword>
<accession>A0A067RVL7</accession>
<dbReference type="EMBL" id="KK852436">
    <property type="protein sequence ID" value="KDR23919.1"/>
    <property type="molecule type" value="Genomic_DNA"/>
</dbReference>
<evidence type="ECO:0000313" key="3">
    <source>
        <dbReference type="Proteomes" id="UP000027135"/>
    </source>
</evidence>
<feature type="transmembrane region" description="Helical" evidence="1">
    <location>
        <begin position="46"/>
        <end position="64"/>
    </location>
</feature>
<evidence type="ECO:0000256" key="1">
    <source>
        <dbReference type="SAM" id="Phobius"/>
    </source>
</evidence>
<dbReference type="Proteomes" id="UP000027135">
    <property type="component" value="Unassembled WGS sequence"/>
</dbReference>
<keyword evidence="1" id="KW-0812">Transmembrane</keyword>
<name>A0A067RVL7_ZOONE</name>
<dbReference type="AlphaFoldDB" id="A0A067RVL7"/>
<evidence type="ECO:0008006" key="4">
    <source>
        <dbReference type="Google" id="ProtNLM"/>
    </source>
</evidence>
<evidence type="ECO:0000313" key="2">
    <source>
        <dbReference type="EMBL" id="KDR23919.1"/>
    </source>
</evidence>
<feature type="transmembrane region" description="Helical" evidence="1">
    <location>
        <begin position="90"/>
        <end position="112"/>
    </location>
</feature>
<feature type="transmembrane region" description="Helical" evidence="1">
    <location>
        <begin position="144"/>
        <end position="163"/>
    </location>
</feature>
<reference evidence="2 3" key="1">
    <citation type="journal article" date="2014" name="Nat. Commun.">
        <title>Molecular traces of alternative social organization in a termite genome.</title>
        <authorList>
            <person name="Terrapon N."/>
            <person name="Li C."/>
            <person name="Robertson H.M."/>
            <person name="Ji L."/>
            <person name="Meng X."/>
            <person name="Booth W."/>
            <person name="Chen Z."/>
            <person name="Childers C.P."/>
            <person name="Glastad K.M."/>
            <person name="Gokhale K."/>
            <person name="Gowin J."/>
            <person name="Gronenberg W."/>
            <person name="Hermansen R.A."/>
            <person name="Hu H."/>
            <person name="Hunt B.G."/>
            <person name="Huylmans A.K."/>
            <person name="Khalil S.M."/>
            <person name="Mitchell R.D."/>
            <person name="Munoz-Torres M.C."/>
            <person name="Mustard J.A."/>
            <person name="Pan H."/>
            <person name="Reese J.T."/>
            <person name="Scharf M.E."/>
            <person name="Sun F."/>
            <person name="Vogel H."/>
            <person name="Xiao J."/>
            <person name="Yang W."/>
            <person name="Yang Z."/>
            <person name="Yang Z."/>
            <person name="Zhou J."/>
            <person name="Zhu J."/>
            <person name="Brent C.S."/>
            <person name="Elsik C.G."/>
            <person name="Goodisman M.A."/>
            <person name="Liberles D.A."/>
            <person name="Roe R.M."/>
            <person name="Vargo E.L."/>
            <person name="Vilcinskas A."/>
            <person name="Wang J."/>
            <person name="Bornberg-Bauer E."/>
            <person name="Korb J."/>
            <person name="Zhang G."/>
            <person name="Liebig J."/>
        </authorList>
    </citation>
    <scope>NUCLEOTIDE SEQUENCE [LARGE SCALE GENOMIC DNA]</scope>
    <source>
        <tissue evidence="2">Whole organism</tissue>
    </source>
</reference>
<sequence>MFLLITDATGPVYGWAQYTFSSESGLCILDPGSRYVTTYISVSLPLYYFLPLLVTVSSHVLVFLQKHSYHEEDEYPFPSRIIPTGRRGQVLLFFSCVLPFLGRLPSVLAVVICSSKLNSAEPHEQAQDAGNIEEICREGKLDFFLVWFKFFSISCILPLLLLMGSPNLRKYVRGYFAEKGTQCLRMWLRSDDGLQSPIELTIRGNSRHTNARGVRRHSPEDEIIEIV</sequence>
<keyword evidence="1" id="KW-0472">Membrane</keyword>
<gene>
    <name evidence="2" type="ORF">L798_11901</name>
</gene>
<proteinExistence type="predicted"/>
<dbReference type="Gene3D" id="1.20.1070.10">
    <property type="entry name" value="Rhodopsin 7-helix transmembrane proteins"/>
    <property type="match status" value="1"/>
</dbReference>
<keyword evidence="3" id="KW-1185">Reference proteome</keyword>
<organism evidence="2 3">
    <name type="scientific">Zootermopsis nevadensis</name>
    <name type="common">Dampwood termite</name>
    <dbReference type="NCBI Taxonomy" id="136037"/>
    <lineage>
        <taxon>Eukaryota</taxon>
        <taxon>Metazoa</taxon>
        <taxon>Ecdysozoa</taxon>
        <taxon>Arthropoda</taxon>
        <taxon>Hexapoda</taxon>
        <taxon>Insecta</taxon>
        <taxon>Pterygota</taxon>
        <taxon>Neoptera</taxon>
        <taxon>Polyneoptera</taxon>
        <taxon>Dictyoptera</taxon>
        <taxon>Blattodea</taxon>
        <taxon>Blattoidea</taxon>
        <taxon>Termitoidae</taxon>
        <taxon>Termopsidae</taxon>
        <taxon>Zootermopsis</taxon>
    </lineage>
</organism>
<protein>
    <recommendedName>
        <fullName evidence="4">G-protein coupled receptors family 1 profile domain-containing protein</fullName>
    </recommendedName>
</protein>